<organism evidence="5 6">
    <name type="scientific">Pseudomonas lutea</name>
    <dbReference type="NCBI Taxonomy" id="243924"/>
    <lineage>
        <taxon>Bacteria</taxon>
        <taxon>Pseudomonadati</taxon>
        <taxon>Pseudomonadota</taxon>
        <taxon>Gammaproteobacteria</taxon>
        <taxon>Pseudomonadales</taxon>
        <taxon>Pseudomonadaceae</taxon>
        <taxon>Pseudomonas</taxon>
    </lineage>
</organism>
<dbReference type="Gene3D" id="1.10.3130.20">
    <property type="entry name" value="Phycobilisome linker domain"/>
    <property type="match status" value="1"/>
</dbReference>
<dbReference type="Pfam" id="PF13946">
    <property type="entry name" value="DUF4214"/>
    <property type="match status" value="2"/>
</dbReference>
<dbReference type="Pfam" id="PF00353">
    <property type="entry name" value="HemolysinCabind"/>
    <property type="match status" value="2"/>
</dbReference>
<evidence type="ECO:0000313" key="5">
    <source>
        <dbReference type="EMBL" id="MBD8124348.1"/>
    </source>
</evidence>
<evidence type="ECO:0000256" key="2">
    <source>
        <dbReference type="ARBA" id="ARBA00022525"/>
    </source>
</evidence>
<sequence length="472" mass="47058">MALQYDAPTTGADFKTAIVGNPDISASTAAAISSLLGLDAAGSSVVLAGWDGVGAVTAPAGQAVDVLAIKTTGAAGTTTNLVLPEGAADAKVIIIDSESNVSLTVTEQAPAAQAALFAVDPTVATELVIDGGNGSDKLTYVGTANVTLDGGTGDDVLITGSGSDVVTGGAGNDHIETGAGNDIINTGEGNDVILAGAGRDVINVAGASTDYTVDVTGSFLNLTGTNNITIQGGEFVTFTDNHTLAIVETDAEAAALRLFDGLLGRDADNSGAEFYGNAAQSGASLSSIADAFLSSAEYKGAVASDFISEAFNNLLGRAAEDTAVTYWQDQLAAGKSEADVAALISTSAEAQAKGQTNADFISALYETALGRTADSTDSSYWVGALIGGNSRADVVSSIFGSTEAAHHANAEFVDSLYENALGRAPGDVDTGKALWVAALDQGTAQADVAIGVVGSPEGVEHNTNVVVVHGAV</sequence>
<keyword evidence="6" id="KW-1185">Reference proteome</keyword>
<dbReference type="InterPro" id="IPR001343">
    <property type="entry name" value="Hemolysn_Ca-bd"/>
</dbReference>
<dbReference type="InterPro" id="IPR011049">
    <property type="entry name" value="Serralysin-like_metalloprot_C"/>
</dbReference>
<gene>
    <name evidence="5" type="ORF">IFT62_24380</name>
</gene>
<protein>
    <submittedName>
        <fullName evidence="5">DUF4214 domain-containing protein</fullName>
    </submittedName>
</protein>
<reference evidence="5 6" key="1">
    <citation type="journal article" date="2020" name="FEMS Microbiol. Ecol.">
        <title>Temporal dynamics of bacterial communities during seed development and maturation.</title>
        <authorList>
            <person name="Chesneau G."/>
            <person name="Torres-Cortes G."/>
            <person name="Briand M."/>
            <person name="Darrasse A."/>
            <person name="Preveaux A."/>
            <person name="Marais C."/>
            <person name="Jacques M.A."/>
            <person name="Shade A."/>
            <person name="Barret M."/>
        </authorList>
    </citation>
    <scope>NUCLEOTIDE SEQUENCE [LARGE SCALE GENOMIC DNA]</scope>
    <source>
        <strain evidence="5 6">CFBP13723</strain>
    </source>
</reference>
<dbReference type="EMBL" id="JACYNP010000016">
    <property type="protein sequence ID" value="MBD8124348.1"/>
    <property type="molecule type" value="Genomic_DNA"/>
</dbReference>
<evidence type="ECO:0000256" key="3">
    <source>
        <dbReference type="ARBA" id="ARBA00022837"/>
    </source>
</evidence>
<comment type="subcellular location">
    <subcellularLocation>
        <location evidence="1">Secreted</location>
    </subcellularLocation>
</comment>
<dbReference type="PANTHER" id="PTHR38340">
    <property type="entry name" value="S-LAYER PROTEIN"/>
    <property type="match status" value="1"/>
</dbReference>
<keyword evidence="2" id="KW-0964">Secreted</keyword>
<dbReference type="RefSeq" id="WP_191946020.1">
    <property type="nucleotide sequence ID" value="NZ_JACYNP010000016.1"/>
</dbReference>
<feature type="domain" description="DUF4214" evidence="4">
    <location>
        <begin position="346"/>
        <end position="407"/>
    </location>
</feature>
<dbReference type="PRINTS" id="PR00313">
    <property type="entry name" value="CABNDNGRPT"/>
</dbReference>
<proteinExistence type="predicted"/>
<evidence type="ECO:0000313" key="6">
    <source>
        <dbReference type="Proteomes" id="UP000625247"/>
    </source>
</evidence>
<name>A0ABR9AE43_9PSED</name>
<dbReference type="InterPro" id="IPR038255">
    <property type="entry name" value="PBS_linker_sf"/>
</dbReference>
<dbReference type="Gene3D" id="2.150.10.10">
    <property type="entry name" value="Serralysin-like metalloprotease, C-terminal"/>
    <property type="match status" value="1"/>
</dbReference>
<dbReference type="InterPro" id="IPR025282">
    <property type="entry name" value="DUF4214"/>
</dbReference>
<dbReference type="PANTHER" id="PTHR38340:SF1">
    <property type="entry name" value="S-LAYER PROTEIN"/>
    <property type="match status" value="1"/>
</dbReference>
<evidence type="ECO:0000259" key="4">
    <source>
        <dbReference type="Pfam" id="PF13946"/>
    </source>
</evidence>
<dbReference type="Proteomes" id="UP000625247">
    <property type="component" value="Unassembled WGS sequence"/>
</dbReference>
<dbReference type="InterPro" id="IPR050557">
    <property type="entry name" value="RTX_toxin/Mannuronan_C5-epim"/>
</dbReference>
<evidence type="ECO:0000256" key="1">
    <source>
        <dbReference type="ARBA" id="ARBA00004613"/>
    </source>
</evidence>
<dbReference type="SUPFAM" id="SSF51120">
    <property type="entry name" value="beta-Roll"/>
    <property type="match status" value="1"/>
</dbReference>
<accession>A0ABR9AE43</accession>
<feature type="domain" description="DUF4214" evidence="4">
    <location>
        <begin position="408"/>
        <end position="461"/>
    </location>
</feature>
<keyword evidence="3" id="KW-0106">Calcium</keyword>
<comment type="caution">
    <text evidence="5">The sequence shown here is derived from an EMBL/GenBank/DDBJ whole genome shotgun (WGS) entry which is preliminary data.</text>
</comment>